<protein>
    <submittedName>
        <fullName evidence="6">PLD-like domain-containing protein</fullName>
    </submittedName>
</protein>
<dbReference type="GO" id="GO:0009395">
    <property type="term" value="P:phospholipid catabolic process"/>
    <property type="evidence" value="ECO:0007669"/>
    <property type="project" value="TreeGrafter"/>
</dbReference>
<evidence type="ECO:0000313" key="7">
    <source>
        <dbReference type="Proteomes" id="UP000243426"/>
    </source>
</evidence>
<name>A0A1H1MJJ3_9GAMM</name>
<dbReference type="PROSITE" id="PS50035">
    <property type="entry name" value="PLD"/>
    <property type="match status" value="2"/>
</dbReference>
<dbReference type="CDD" id="cd09104">
    <property type="entry name" value="PLDc_vPLD1_2_like_1"/>
    <property type="match status" value="1"/>
</dbReference>
<feature type="domain" description="PLD phosphodiesterase" evidence="5">
    <location>
        <begin position="842"/>
        <end position="869"/>
    </location>
</feature>
<dbReference type="PANTHER" id="PTHR18896">
    <property type="entry name" value="PHOSPHOLIPASE D"/>
    <property type="match status" value="1"/>
</dbReference>
<dbReference type="InterPro" id="IPR001736">
    <property type="entry name" value="PLipase_D/transphosphatidylase"/>
</dbReference>
<evidence type="ECO:0000256" key="2">
    <source>
        <dbReference type="ARBA" id="ARBA00022737"/>
    </source>
</evidence>
<sequence>MTETTAYNGVRAKQINQINQRDGAAHAKQINQINQRDGAAHAAYSAPDYFIRDDSVFAAKRTGNQVQFFTTGEDYFKDLAGALGKAERCIFITGWQVNYDVLLDGQRTLWQCLHQALTSKPQLRVYVMPWLSPGSSVGTYDIETILAIFQLNAGLGAEPRAFCTPAIQQSDMKGLGATFSHHQKSVVIDNTLGYVGGIDLAYGRRDDNNFSLNSASRLGNDAYNPGLPKLGWMALDEHVSRTGLIMAALFDLSKPALGGPVPMPSKAQVGNSINHALDFFRGPPMPIVQTIQHGMERVGGTLERGRRSVAELKYQFLERSIRATAELIQLLVDDLSESPELKERLQQWLAELQSTPGNLTGALRIKSIHLINLWMSETDIGQVFRLLSDASLDTLPADLIPKVNELGSSVLWHLYGLLQEQTSDNQAPYPYLLEHAQPLSSPDNGCLAKDQPRMPWQDVHCSMLGPSVYDLSRNFIDRWNGQQAYLANTPAPQHAVIVKKALETVMTWLNLLIRKARLHHFLSTDTFIRLDLKQPSPVWIAGPQLLPRYPEPMPGGVSVQVLRSAGERMLAQEQAGRRQAAVNLPALPGFDSRGIQANCKSAMLQAISSAQQFIYIENQFFQTEFGVEGELNPLLPLSGPMASLRDPSTLRQDLVLRVGLREALDARDIWRLDWVEIDAISRNADQESSDFLDQLFGMWGLNAQGWLSHRLGEPQQGVINDIGKALAERIGRAIDEHRPFHVYMILPVHPEGPLNVPNIMHQVHLTMQSLAFGEQSLIKRIQRRMAVRALLDRGFSRDEAERVIERRGSDNRPVYELQDWSCYLTLLNLRTWDELDGRVVTEQIYVHSKLLIADDRVAILGSANINDRSLLGPRDSELAVIVRDSTPVTVKLDGKNPQQVSKAVHELRVALWKKHFGLSLTKASKVQPATELEACLIQPAAESSWRAIQERAEDNSKLYEEIFGFIPRNISQVQPRKTPDISGYSDGFPAPIWPTWAYRDLKDLGAGGDLAEAMPYEESFWRGDIYLPPGAYAAPKGVQGFICQLPTQWTRGENNDSGINLTILAQLIRQQNNRFAANKTVATPGQSVVVN</sequence>
<keyword evidence="7" id="KW-1185">Reference proteome</keyword>
<evidence type="ECO:0000256" key="4">
    <source>
        <dbReference type="ARBA" id="ARBA00023098"/>
    </source>
</evidence>
<organism evidence="6 7">
    <name type="scientific">Halopseudomonas litoralis</name>
    <dbReference type="NCBI Taxonomy" id="797277"/>
    <lineage>
        <taxon>Bacteria</taxon>
        <taxon>Pseudomonadati</taxon>
        <taxon>Pseudomonadota</taxon>
        <taxon>Gammaproteobacteria</taxon>
        <taxon>Pseudomonadales</taxon>
        <taxon>Pseudomonadaceae</taxon>
        <taxon>Halopseudomonas</taxon>
    </lineage>
</organism>
<dbReference type="RefSeq" id="WP_090272000.1">
    <property type="nucleotide sequence ID" value="NZ_LT629748.1"/>
</dbReference>
<keyword evidence="3" id="KW-0378">Hydrolase</keyword>
<evidence type="ECO:0000313" key="6">
    <source>
        <dbReference type="EMBL" id="SDR86817.1"/>
    </source>
</evidence>
<accession>A0A1H1MJJ3</accession>
<evidence type="ECO:0000259" key="5">
    <source>
        <dbReference type="PROSITE" id="PS50035"/>
    </source>
</evidence>
<keyword evidence="2" id="KW-0677">Repeat</keyword>
<dbReference type="PANTHER" id="PTHR18896:SF76">
    <property type="entry name" value="PHOSPHOLIPASE"/>
    <property type="match status" value="1"/>
</dbReference>
<dbReference type="EMBL" id="LT629748">
    <property type="protein sequence ID" value="SDR86817.1"/>
    <property type="molecule type" value="Genomic_DNA"/>
</dbReference>
<dbReference type="SMART" id="SM00155">
    <property type="entry name" value="PLDc"/>
    <property type="match status" value="2"/>
</dbReference>
<comment type="catalytic activity">
    <reaction evidence="1">
        <text>a 1,2-diacyl-sn-glycero-3-phosphocholine + H2O = a 1,2-diacyl-sn-glycero-3-phosphate + choline + H(+)</text>
        <dbReference type="Rhea" id="RHEA:14445"/>
        <dbReference type="ChEBI" id="CHEBI:15354"/>
        <dbReference type="ChEBI" id="CHEBI:15377"/>
        <dbReference type="ChEBI" id="CHEBI:15378"/>
        <dbReference type="ChEBI" id="CHEBI:57643"/>
        <dbReference type="ChEBI" id="CHEBI:58608"/>
        <dbReference type="EC" id="3.1.4.4"/>
    </reaction>
</comment>
<dbReference type="GO" id="GO:0004630">
    <property type="term" value="F:phospholipase D activity"/>
    <property type="evidence" value="ECO:0007669"/>
    <property type="project" value="UniProtKB-EC"/>
</dbReference>
<evidence type="ECO:0000256" key="1">
    <source>
        <dbReference type="ARBA" id="ARBA00000798"/>
    </source>
</evidence>
<keyword evidence="4" id="KW-0443">Lipid metabolism</keyword>
<dbReference type="SUPFAM" id="SSF56024">
    <property type="entry name" value="Phospholipase D/nuclease"/>
    <property type="match status" value="2"/>
</dbReference>
<dbReference type="CDD" id="cd09141">
    <property type="entry name" value="PLDc_vPLD1_2_yPLD_like_2"/>
    <property type="match status" value="1"/>
</dbReference>
<evidence type="ECO:0000256" key="3">
    <source>
        <dbReference type="ARBA" id="ARBA00022801"/>
    </source>
</evidence>
<feature type="domain" description="PLD phosphodiesterase" evidence="5">
    <location>
        <begin position="177"/>
        <end position="204"/>
    </location>
</feature>
<gene>
    <name evidence="6" type="ORF">SAMN05216198_0633</name>
</gene>
<dbReference type="STRING" id="797277.SAMN05216198_0633"/>
<dbReference type="Gene3D" id="3.30.870.10">
    <property type="entry name" value="Endonuclease Chain A"/>
    <property type="match status" value="2"/>
</dbReference>
<proteinExistence type="predicted"/>
<dbReference type="OrthoDB" id="8828485at2"/>
<dbReference type="AlphaFoldDB" id="A0A1H1MJJ3"/>
<dbReference type="Pfam" id="PF00614">
    <property type="entry name" value="PLDc"/>
    <property type="match status" value="2"/>
</dbReference>
<dbReference type="Proteomes" id="UP000243426">
    <property type="component" value="Chromosome I"/>
</dbReference>
<reference evidence="7" key="1">
    <citation type="submission" date="2016-10" db="EMBL/GenBank/DDBJ databases">
        <authorList>
            <person name="Varghese N."/>
            <person name="Submissions S."/>
        </authorList>
    </citation>
    <scope>NUCLEOTIDE SEQUENCE [LARGE SCALE GENOMIC DNA]</scope>
    <source>
        <strain evidence="7">2SM5</strain>
    </source>
</reference>
<dbReference type="InterPro" id="IPR015679">
    <property type="entry name" value="PLipase_D_fam"/>
</dbReference>